<dbReference type="InterPro" id="IPR009705">
    <property type="entry name" value="DUF1286"/>
</dbReference>
<name>A0A1W6K3L6_9CREN</name>
<feature type="transmembrane region" description="Helical" evidence="1">
    <location>
        <begin position="68"/>
        <end position="90"/>
    </location>
</feature>
<keyword evidence="1" id="KW-1133">Transmembrane helix</keyword>
<dbReference type="KEGG" id="aman:B6F84_05985"/>
<gene>
    <name evidence="2" type="ORF">B6F84_05985</name>
</gene>
<dbReference type="STRING" id="282676.B6F84_05985"/>
<dbReference type="Pfam" id="PF06939">
    <property type="entry name" value="DUF1286"/>
    <property type="match status" value="1"/>
</dbReference>
<evidence type="ECO:0000256" key="1">
    <source>
        <dbReference type="SAM" id="Phobius"/>
    </source>
</evidence>
<feature type="transmembrane region" description="Helical" evidence="1">
    <location>
        <begin position="141"/>
        <end position="164"/>
    </location>
</feature>
<dbReference type="EMBL" id="CP020477">
    <property type="protein sequence ID" value="ARM77087.1"/>
    <property type="molecule type" value="Genomic_DNA"/>
</dbReference>
<keyword evidence="1" id="KW-0812">Transmembrane</keyword>
<dbReference type="GeneID" id="41590451"/>
<reference evidence="2 3" key="1">
    <citation type="submission" date="2017-03" db="EMBL/GenBank/DDBJ databases">
        <title>Sulfur activation and transportation mechanism of thermophilic Archaea Acidianus manzaensis YN-25.</title>
        <authorList>
            <person name="Ma Y."/>
            <person name="Yang Y."/>
            <person name="Xia J."/>
        </authorList>
    </citation>
    <scope>NUCLEOTIDE SEQUENCE [LARGE SCALE GENOMIC DNA]</scope>
    <source>
        <strain evidence="2 3">YN-25</strain>
    </source>
</reference>
<feature type="transmembrane region" description="Helical" evidence="1">
    <location>
        <begin position="29"/>
        <end position="47"/>
    </location>
</feature>
<accession>A0A1W6K3L6</accession>
<dbReference type="AlphaFoldDB" id="A0A1W6K3L6"/>
<sequence length="172" mass="19676">MKLRSHYIFSTGLLALFNSMIIHEFYINLFISSIISVISNSLIDRIGHEIKGPYIARSPRTHTIPRSIIWGIIPSIILIVISEILVTIIFETDYSFETYFVCIFLDGIIVGPSHMLLDVFTEKGIYVKKNNHWNRFAIAHFKYNNPIINGIAILCGIIMLYYSFLLSSISSL</sequence>
<feature type="transmembrane region" description="Helical" evidence="1">
    <location>
        <begin position="96"/>
        <end position="120"/>
    </location>
</feature>
<organism evidence="2 3">
    <name type="scientific">Acidianus manzaensis</name>
    <dbReference type="NCBI Taxonomy" id="282676"/>
    <lineage>
        <taxon>Archaea</taxon>
        <taxon>Thermoproteota</taxon>
        <taxon>Thermoprotei</taxon>
        <taxon>Sulfolobales</taxon>
        <taxon>Sulfolobaceae</taxon>
        <taxon>Acidianus</taxon>
    </lineage>
</organism>
<protein>
    <submittedName>
        <fullName evidence="2">Conjugal transfer protein</fullName>
    </submittedName>
</protein>
<dbReference type="RefSeq" id="WP_148691404.1">
    <property type="nucleotide sequence ID" value="NZ_CP020477.1"/>
</dbReference>
<proteinExistence type="predicted"/>
<dbReference type="OrthoDB" id="34167at2157"/>
<evidence type="ECO:0000313" key="2">
    <source>
        <dbReference type="EMBL" id="ARM77087.1"/>
    </source>
</evidence>
<dbReference type="Proteomes" id="UP000193404">
    <property type="component" value="Chromosome"/>
</dbReference>
<evidence type="ECO:0000313" key="3">
    <source>
        <dbReference type="Proteomes" id="UP000193404"/>
    </source>
</evidence>
<keyword evidence="1" id="KW-0472">Membrane</keyword>
<keyword evidence="3" id="KW-1185">Reference proteome</keyword>